<accession>A0A1U8Q0B3</accession>
<dbReference type="OrthoDB" id="187139at2759"/>
<evidence type="ECO:0000256" key="5">
    <source>
        <dbReference type="ARBA" id="ARBA00022801"/>
    </source>
</evidence>
<keyword evidence="10" id="KW-1185">Reference proteome</keyword>
<dbReference type="STRING" id="4432.A0A1U8Q0B3"/>
<evidence type="ECO:0000313" key="11">
    <source>
        <dbReference type="RefSeq" id="XP_019051386.1"/>
    </source>
</evidence>
<keyword evidence="3" id="KW-0134">Cell wall</keyword>
<evidence type="ECO:0000256" key="9">
    <source>
        <dbReference type="RuleBase" id="RU361169"/>
    </source>
</evidence>
<sequence length="496" mass="53766">MSTKEIRTLAIRYRFPDHYDYSLSMGGFPREHDNNEIVIFTEHLKVGLYFPLHPFILEALKFYDITINQLHLNSVHTLDFLAVLLVALAMVCCMPTCLNAERNLMAHTININTTSLGINKGGSTSFNVVRYGAVGDGKTDDSQAFLKAWNMMCSASSGIPTMVVPKGLTFLVKPVIFKGPCLIMGTIIAPNTTDTWKGIDQSLWMAFTSVSGLRVSGSGVIDGRGSGWWDQSCRYHPGNGCTKLAPTTMKFLKCNQIHLSNVQFINSPQTHVLVMGCTGFYINGIAINSPGHSPNTDGIHIQSAQDMLIQHTKISSGDDCISIGDYTSNIVINDVICGPGHGISIGSLGKDGSFSKVENIHVRNASFTNTTNGVRIKTWQTGKGYCKKISFKGINFSNVENPIIIDQNYCSVRGACKELPTGIQISDVQYADMVGTSSTEVAINFNCSSSFPCTGISLKSIKLSSATPGQKVSSACNHVHGNVTGLLIPNVLCIQN</sequence>
<dbReference type="SUPFAM" id="SSF51126">
    <property type="entry name" value="Pectin lyase-like"/>
    <property type="match status" value="1"/>
</dbReference>
<evidence type="ECO:0000256" key="8">
    <source>
        <dbReference type="PROSITE-ProRule" id="PRU10052"/>
    </source>
</evidence>
<evidence type="ECO:0000313" key="10">
    <source>
        <dbReference type="Proteomes" id="UP000189703"/>
    </source>
</evidence>
<dbReference type="RefSeq" id="XP_019051386.1">
    <property type="nucleotide sequence ID" value="XM_019195841.1"/>
</dbReference>
<protein>
    <submittedName>
        <fullName evidence="11">Polygalacturonase-like</fullName>
    </submittedName>
</protein>
<evidence type="ECO:0000256" key="6">
    <source>
        <dbReference type="ARBA" id="ARBA00023295"/>
    </source>
</evidence>
<dbReference type="OMA" id="NGRGWGW"/>
<dbReference type="GO" id="GO:0004650">
    <property type="term" value="F:polygalacturonase activity"/>
    <property type="evidence" value="ECO:0007669"/>
    <property type="project" value="InterPro"/>
</dbReference>
<dbReference type="GeneID" id="104586414"/>
<dbReference type="InterPro" id="IPR011050">
    <property type="entry name" value="Pectin_lyase_fold/virulence"/>
</dbReference>
<dbReference type="InterPro" id="IPR006626">
    <property type="entry name" value="PbH1"/>
</dbReference>
<organism evidence="10 11">
    <name type="scientific">Nelumbo nucifera</name>
    <name type="common">Sacred lotus</name>
    <dbReference type="NCBI Taxonomy" id="4432"/>
    <lineage>
        <taxon>Eukaryota</taxon>
        <taxon>Viridiplantae</taxon>
        <taxon>Streptophyta</taxon>
        <taxon>Embryophyta</taxon>
        <taxon>Tracheophyta</taxon>
        <taxon>Spermatophyta</taxon>
        <taxon>Magnoliopsida</taxon>
        <taxon>Proteales</taxon>
        <taxon>Nelumbonaceae</taxon>
        <taxon>Nelumbo</taxon>
    </lineage>
</organism>
<keyword evidence="4" id="KW-0964">Secreted</keyword>
<name>A0A1U8Q0B3_NELNU</name>
<comment type="similarity">
    <text evidence="2 9">Belongs to the glycosyl hydrolase 28 family.</text>
</comment>
<reference evidence="11" key="1">
    <citation type="submission" date="2025-08" db="UniProtKB">
        <authorList>
            <consortium name="RefSeq"/>
        </authorList>
    </citation>
    <scope>IDENTIFICATION</scope>
</reference>
<dbReference type="InParanoid" id="A0A1U8Q0B3"/>
<dbReference type="AlphaFoldDB" id="A0A1U8Q0B3"/>
<dbReference type="KEGG" id="nnu:104586414"/>
<keyword evidence="7" id="KW-0961">Cell wall biogenesis/degradation</keyword>
<keyword evidence="6 9" id="KW-0326">Glycosidase</keyword>
<comment type="subcellular location">
    <subcellularLocation>
        <location evidence="1">Secreted</location>
        <location evidence="1">Cell wall</location>
    </subcellularLocation>
</comment>
<evidence type="ECO:0000256" key="2">
    <source>
        <dbReference type="ARBA" id="ARBA00008834"/>
    </source>
</evidence>
<gene>
    <name evidence="11" type="primary">LOC104586414</name>
</gene>
<dbReference type="GO" id="GO:0071555">
    <property type="term" value="P:cell wall organization"/>
    <property type="evidence" value="ECO:0007669"/>
    <property type="project" value="UniProtKB-KW"/>
</dbReference>
<dbReference type="InterPro" id="IPR000743">
    <property type="entry name" value="Glyco_hydro_28"/>
</dbReference>
<evidence type="ECO:0000256" key="4">
    <source>
        <dbReference type="ARBA" id="ARBA00022525"/>
    </source>
</evidence>
<dbReference type="Gene3D" id="2.160.20.10">
    <property type="entry name" value="Single-stranded right-handed beta-helix, Pectin lyase-like"/>
    <property type="match status" value="1"/>
</dbReference>
<dbReference type="SMART" id="SM00710">
    <property type="entry name" value="PbH1"/>
    <property type="match status" value="6"/>
</dbReference>
<dbReference type="Proteomes" id="UP000189703">
    <property type="component" value="Unplaced"/>
</dbReference>
<dbReference type="eggNOG" id="ENOG502QS0U">
    <property type="taxonomic scope" value="Eukaryota"/>
</dbReference>
<evidence type="ECO:0000256" key="7">
    <source>
        <dbReference type="ARBA" id="ARBA00023316"/>
    </source>
</evidence>
<proteinExistence type="inferred from homology"/>
<dbReference type="PROSITE" id="PS00502">
    <property type="entry name" value="POLYGALACTURONASE"/>
    <property type="match status" value="1"/>
</dbReference>
<evidence type="ECO:0000256" key="3">
    <source>
        <dbReference type="ARBA" id="ARBA00022512"/>
    </source>
</evidence>
<dbReference type="PANTHER" id="PTHR31375">
    <property type="match status" value="1"/>
</dbReference>
<dbReference type="InterPro" id="IPR012334">
    <property type="entry name" value="Pectin_lyas_fold"/>
</dbReference>
<keyword evidence="5 9" id="KW-0378">Hydrolase</keyword>
<dbReference type="Pfam" id="PF00295">
    <property type="entry name" value="Glyco_hydro_28"/>
    <property type="match status" value="1"/>
</dbReference>
<evidence type="ECO:0000256" key="1">
    <source>
        <dbReference type="ARBA" id="ARBA00004191"/>
    </source>
</evidence>
<feature type="active site" evidence="8">
    <location>
        <position position="341"/>
    </location>
</feature>
<dbReference type="GO" id="GO:0005975">
    <property type="term" value="P:carbohydrate metabolic process"/>
    <property type="evidence" value="ECO:0007669"/>
    <property type="project" value="InterPro"/>
</dbReference>